<gene>
    <name evidence="2 4" type="primary">apaG</name>
    <name evidence="4" type="ORF">GHC57_07150</name>
</gene>
<reference evidence="4 5" key="1">
    <citation type="submission" date="2019-10" db="EMBL/GenBank/DDBJ databases">
        <title>Draft whole-genome sequence of the purple nonsulfur photosynthetic bacterium Roseospira navarrensis DSM 15114.</title>
        <authorList>
            <person name="Kyndt J.A."/>
            <person name="Meyer T.E."/>
        </authorList>
    </citation>
    <scope>NUCLEOTIDE SEQUENCE [LARGE SCALE GENOMIC DNA]</scope>
    <source>
        <strain evidence="4 5">DSM 15114</strain>
    </source>
</reference>
<evidence type="ECO:0000313" key="4">
    <source>
        <dbReference type="EMBL" id="MQX36293.1"/>
    </source>
</evidence>
<evidence type="ECO:0000259" key="3">
    <source>
        <dbReference type="PROSITE" id="PS51087"/>
    </source>
</evidence>
<dbReference type="OrthoDB" id="9795226at2"/>
<dbReference type="NCBIfam" id="NF003967">
    <property type="entry name" value="PRK05461.1"/>
    <property type="match status" value="1"/>
</dbReference>
<dbReference type="InterPro" id="IPR007474">
    <property type="entry name" value="ApaG_domain"/>
</dbReference>
<dbReference type="Gene3D" id="2.60.40.1470">
    <property type="entry name" value="ApaG domain"/>
    <property type="match status" value="1"/>
</dbReference>
<sequence length="131" mass="14566">MYSATTHDVRVTVAPLFLENQSEPDEGHFVWAYQVTIGNESTATIQLMRRHWIITDAHGHVQEVEGPGVVGLQPVLPPGEVFEYTSGCPLSTASGFMEGTYKMRWPDTNEMFEVRIPAFSLDSPHGGHSIH</sequence>
<evidence type="ECO:0000256" key="2">
    <source>
        <dbReference type="HAMAP-Rule" id="MF_00791"/>
    </source>
</evidence>
<protein>
    <recommendedName>
        <fullName evidence="1 2">Protein ApaG</fullName>
    </recommendedName>
</protein>
<dbReference type="Pfam" id="PF04379">
    <property type="entry name" value="DUF525"/>
    <property type="match status" value="1"/>
</dbReference>
<comment type="caution">
    <text evidence="4">The sequence shown here is derived from an EMBL/GenBank/DDBJ whole genome shotgun (WGS) entry which is preliminary data.</text>
</comment>
<feature type="domain" description="ApaG" evidence="3">
    <location>
        <begin position="3"/>
        <end position="128"/>
    </location>
</feature>
<keyword evidence="5" id="KW-1185">Reference proteome</keyword>
<dbReference type="RefSeq" id="WP_153342653.1">
    <property type="nucleotide sequence ID" value="NZ_WIVE01000016.1"/>
</dbReference>
<name>A0A7X2D2Z8_9PROT</name>
<dbReference type="PROSITE" id="PS51087">
    <property type="entry name" value="APAG"/>
    <property type="match status" value="1"/>
</dbReference>
<organism evidence="4 5">
    <name type="scientific">Roseospira navarrensis</name>
    <dbReference type="NCBI Taxonomy" id="140058"/>
    <lineage>
        <taxon>Bacteria</taxon>
        <taxon>Pseudomonadati</taxon>
        <taxon>Pseudomonadota</taxon>
        <taxon>Alphaproteobacteria</taxon>
        <taxon>Rhodospirillales</taxon>
        <taxon>Rhodospirillaceae</taxon>
        <taxon>Roseospira</taxon>
    </lineage>
</organism>
<dbReference type="InterPro" id="IPR050718">
    <property type="entry name" value="ApaG-like"/>
</dbReference>
<evidence type="ECO:0000256" key="1">
    <source>
        <dbReference type="ARBA" id="ARBA00017693"/>
    </source>
</evidence>
<dbReference type="InterPro" id="IPR023065">
    <property type="entry name" value="Uncharacterised_ApaG"/>
</dbReference>
<evidence type="ECO:0000313" key="5">
    <source>
        <dbReference type="Proteomes" id="UP000434582"/>
    </source>
</evidence>
<dbReference type="PANTHER" id="PTHR47191:SF2">
    <property type="entry name" value="OS05G0170800 PROTEIN"/>
    <property type="match status" value="1"/>
</dbReference>
<dbReference type="Proteomes" id="UP000434582">
    <property type="component" value="Unassembled WGS sequence"/>
</dbReference>
<accession>A0A7X2D2Z8</accession>
<dbReference type="SUPFAM" id="SSF110069">
    <property type="entry name" value="ApaG-like"/>
    <property type="match status" value="1"/>
</dbReference>
<dbReference type="EMBL" id="WIVE01000016">
    <property type="protein sequence ID" value="MQX36293.1"/>
    <property type="molecule type" value="Genomic_DNA"/>
</dbReference>
<dbReference type="HAMAP" id="MF_00791">
    <property type="entry name" value="ApaG"/>
    <property type="match status" value="1"/>
</dbReference>
<dbReference type="InterPro" id="IPR036767">
    <property type="entry name" value="ApaG_sf"/>
</dbReference>
<dbReference type="AlphaFoldDB" id="A0A7X2D2Z8"/>
<proteinExistence type="inferred from homology"/>
<dbReference type="PANTHER" id="PTHR47191">
    <property type="entry name" value="OS05G0170800 PROTEIN"/>
    <property type="match status" value="1"/>
</dbReference>